<dbReference type="Proteomes" id="UP000678679">
    <property type="component" value="Chromosome 1"/>
</dbReference>
<feature type="compositionally biased region" description="Gly residues" evidence="1">
    <location>
        <begin position="120"/>
        <end position="139"/>
    </location>
</feature>
<dbReference type="InterPro" id="IPR007621">
    <property type="entry name" value="TPM_dom"/>
</dbReference>
<feature type="transmembrane region" description="Helical" evidence="2">
    <location>
        <begin position="68"/>
        <end position="89"/>
    </location>
</feature>
<dbReference type="Gene3D" id="3.10.310.50">
    <property type="match status" value="1"/>
</dbReference>
<evidence type="ECO:0000259" key="3">
    <source>
        <dbReference type="Pfam" id="PF04536"/>
    </source>
</evidence>
<evidence type="ECO:0000313" key="5">
    <source>
        <dbReference type="Proteomes" id="UP000678679"/>
    </source>
</evidence>
<feature type="compositionally biased region" description="Low complexity" evidence="1">
    <location>
        <begin position="110"/>
        <end position="119"/>
    </location>
</feature>
<dbReference type="EMBL" id="CP076132">
    <property type="protein sequence ID" value="QWG00030.1"/>
    <property type="molecule type" value="Genomic_DNA"/>
</dbReference>
<evidence type="ECO:0000313" key="4">
    <source>
        <dbReference type="EMBL" id="QWG00030.1"/>
    </source>
</evidence>
<organism evidence="4 5">
    <name type="scientific">Flammeovirga yaeyamensis</name>
    <dbReference type="NCBI Taxonomy" id="367791"/>
    <lineage>
        <taxon>Bacteria</taxon>
        <taxon>Pseudomonadati</taxon>
        <taxon>Bacteroidota</taxon>
        <taxon>Cytophagia</taxon>
        <taxon>Cytophagales</taxon>
        <taxon>Flammeovirgaceae</taxon>
        <taxon>Flammeovirga</taxon>
    </lineage>
</organism>
<reference evidence="4 5" key="1">
    <citation type="submission" date="2021-05" db="EMBL/GenBank/DDBJ databases">
        <title>Comparative genomic studies on the polysaccharide-degrading batcterial strains of the Flammeovirga genus.</title>
        <authorList>
            <person name="Zewei F."/>
            <person name="Zheng Z."/>
            <person name="Yu L."/>
            <person name="Ruyue G."/>
            <person name="Yanhong M."/>
            <person name="Yuanyuan C."/>
            <person name="Jingyan G."/>
            <person name="Wenjun H."/>
        </authorList>
    </citation>
    <scope>NUCLEOTIDE SEQUENCE [LARGE SCALE GENOMIC DNA]</scope>
    <source>
        <strain evidence="4 5">NBRC:100898</strain>
    </source>
</reference>
<gene>
    <name evidence="4" type="ORF">KMW28_10220</name>
</gene>
<protein>
    <submittedName>
        <fullName evidence="4">TPM domain-containing protein</fullName>
    </submittedName>
</protein>
<keyword evidence="2" id="KW-1133">Transmembrane helix</keyword>
<feature type="region of interest" description="Disordered" evidence="1">
    <location>
        <begin position="109"/>
        <end position="139"/>
    </location>
</feature>
<proteinExistence type="predicted"/>
<dbReference type="KEGG" id="fya:KMW28_10220"/>
<keyword evidence="2" id="KW-0472">Membrane</keyword>
<sequence length="139" mass="14920">MILISTQDRKAFIATSTKTALKIPNDKVQEIVNAKLLPSLKEEQYSEAILNSIKTFEDKTNTNESSDVSYYLGIIIIGLLIIYILYDFYKLDGFKRNKDRIKFSVNAKKGSAGTWSSSGGSSGGSTGGGFSGGGAGGSF</sequence>
<feature type="domain" description="TPM" evidence="3">
    <location>
        <begin position="1"/>
        <end position="56"/>
    </location>
</feature>
<name>A0AAX1MXG7_9BACT</name>
<dbReference type="AlphaFoldDB" id="A0AAX1MXG7"/>
<accession>A0AAX1MXG7</accession>
<evidence type="ECO:0000256" key="2">
    <source>
        <dbReference type="SAM" id="Phobius"/>
    </source>
</evidence>
<dbReference type="Pfam" id="PF04536">
    <property type="entry name" value="TPM_phosphatase"/>
    <property type="match status" value="1"/>
</dbReference>
<keyword evidence="5" id="KW-1185">Reference proteome</keyword>
<keyword evidence="2" id="KW-0812">Transmembrane</keyword>
<evidence type="ECO:0000256" key="1">
    <source>
        <dbReference type="SAM" id="MobiDB-lite"/>
    </source>
</evidence>